<name>A0A6S6QLT8_9HYPH</name>
<evidence type="ECO:0000256" key="6">
    <source>
        <dbReference type="ARBA" id="ARBA00023306"/>
    </source>
</evidence>
<evidence type="ECO:0000256" key="3">
    <source>
        <dbReference type="ARBA" id="ARBA00022490"/>
    </source>
</evidence>
<dbReference type="PANTHER" id="PTHR34981">
    <property type="entry name" value="CELL DIVISION PROTEIN ZAPA"/>
    <property type="match status" value="1"/>
</dbReference>
<dbReference type="GO" id="GO:0030428">
    <property type="term" value="C:cell septum"/>
    <property type="evidence" value="ECO:0007669"/>
    <property type="project" value="TreeGrafter"/>
</dbReference>
<comment type="subcellular location">
    <subcellularLocation>
        <location evidence="1">Cytoplasm</location>
    </subcellularLocation>
</comment>
<dbReference type="EMBL" id="AP023361">
    <property type="protein sequence ID" value="BCJ89869.1"/>
    <property type="molecule type" value="Genomic_DNA"/>
</dbReference>
<protein>
    <recommendedName>
        <fullName evidence="2">Cell division protein ZapA</fullName>
    </recommendedName>
    <alternativeName>
        <fullName evidence="9">Z ring-associated protein ZapA</fullName>
    </alternativeName>
</protein>
<dbReference type="InterPro" id="IPR042233">
    <property type="entry name" value="Cell_div_ZapA_N"/>
</dbReference>
<dbReference type="Proteomes" id="UP000515317">
    <property type="component" value="Chromosome"/>
</dbReference>
<organism evidence="10 11">
    <name type="scientific">Terrihabitans soli</name>
    <dbReference type="NCBI Taxonomy" id="708113"/>
    <lineage>
        <taxon>Bacteria</taxon>
        <taxon>Pseudomonadati</taxon>
        <taxon>Pseudomonadota</taxon>
        <taxon>Alphaproteobacteria</taxon>
        <taxon>Hyphomicrobiales</taxon>
        <taxon>Terrihabitans</taxon>
    </lineage>
</organism>
<dbReference type="RefSeq" id="WP_222876545.1">
    <property type="nucleotide sequence ID" value="NZ_AP023361.1"/>
</dbReference>
<keyword evidence="3" id="KW-0963">Cytoplasm</keyword>
<evidence type="ECO:0000256" key="4">
    <source>
        <dbReference type="ARBA" id="ARBA00022618"/>
    </source>
</evidence>
<dbReference type="AlphaFoldDB" id="A0A6S6QLT8"/>
<evidence type="ECO:0000256" key="8">
    <source>
        <dbReference type="ARBA" id="ARBA00026068"/>
    </source>
</evidence>
<proteinExistence type="predicted"/>
<comment type="function">
    <text evidence="7">Activator of cell division through the inhibition of FtsZ GTPase activity, therefore promoting FtsZ assembly into bundles of protofilaments necessary for the formation of the division Z ring. It is recruited early at mid-cell but it is not essential for cell division.</text>
</comment>
<keyword evidence="11" id="KW-1185">Reference proteome</keyword>
<dbReference type="Gene3D" id="3.30.160.880">
    <property type="entry name" value="Cell division protein ZapA protomer, N-terminal domain"/>
    <property type="match status" value="1"/>
</dbReference>
<evidence type="ECO:0000256" key="2">
    <source>
        <dbReference type="ARBA" id="ARBA00015195"/>
    </source>
</evidence>
<keyword evidence="5" id="KW-0717">Septation</keyword>
<accession>A0A6S6QLT8</accession>
<reference evidence="10 11" key="1">
    <citation type="submission" date="2020-08" db="EMBL/GenBank/DDBJ databases">
        <title>Genome sequence of Rhizobiales bacterium strain IZ6.</title>
        <authorList>
            <person name="Nakai R."/>
            <person name="Naganuma T."/>
        </authorList>
    </citation>
    <scope>NUCLEOTIDE SEQUENCE [LARGE SCALE GENOMIC DNA]</scope>
    <source>
        <strain evidence="10 11">IZ6</strain>
    </source>
</reference>
<dbReference type="GO" id="GO:0032153">
    <property type="term" value="C:cell division site"/>
    <property type="evidence" value="ECO:0007669"/>
    <property type="project" value="TreeGrafter"/>
</dbReference>
<evidence type="ECO:0000256" key="9">
    <source>
        <dbReference type="ARBA" id="ARBA00033158"/>
    </source>
</evidence>
<evidence type="ECO:0000256" key="1">
    <source>
        <dbReference type="ARBA" id="ARBA00004496"/>
    </source>
</evidence>
<dbReference type="GO" id="GO:0000917">
    <property type="term" value="P:division septum assembly"/>
    <property type="evidence" value="ECO:0007669"/>
    <property type="project" value="UniProtKB-KW"/>
</dbReference>
<keyword evidence="4 10" id="KW-0132">Cell division</keyword>
<comment type="subunit">
    <text evidence="8">Homodimer. Interacts with FtsZ.</text>
</comment>
<evidence type="ECO:0000256" key="5">
    <source>
        <dbReference type="ARBA" id="ARBA00023210"/>
    </source>
</evidence>
<dbReference type="InterPro" id="IPR036192">
    <property type="entry name" value="Cell_div_ZapA-like_sf"/>
</dbReference>
<sequence length="129" mass="14106">MAEVTVTIAGRNYRMACDDGQESHLQRLGDLVDQKINDMRASFGEIGDMRLTVMAAIVIADELAESRSRLSGVEEKLSRLQSGDKELIAASEHETAEAVELIEHLAERLEILGADLRSRLRTQAGVNGA</sequence>
<dbReference type="Pfam" id="PF05164">
    <property type="entry name" value="ZapA"/>
    <property type="match status" value="1"/>
</dbReference>
<dbReference type="GO" id="GO:0043093">
    <property type="term" value="P:FtsZ-dependent cytokinesis"/>
    <property type="evidence" value="ECO:0007669"/>
    <property type="project" value="TreeGrafter"/>
</dbReference>
<dbReference type="SUPFAM" id="SSF102829">
    <property type="entry name" value="Cell division protein ZapA-like"/>
    <property type="match status" value="1"/>
</dbReference>
<dbReference type="GO" id="GO:0000921">
    <property type="term" value="P:septin ring assembly"/>
    <property type="evidence" value="ECO:0007669"/>
    <property type="project" value="TreeGrafter"/>
</dbReference>
<keyword evidence="6" id="KW-0131">Cell cycle</keyword>
<dbReference type="GO" id="GO:0005829">
    <property type="term" value="C:cytosol"/>
    <property type="evidence" value="ECO:0007669"/>
    <property type="project" value="TreeGrafter"/>
</dbReference>
<dbReference type="PANTHER" id="PTHR34981:SF1">
    <property type="entry name" value="CELL DIVISION PROTEIN ZAPA"/>
    <property type="match status" value="1"/>
</dbReference>
<dbReference type="InterPro" id="IPR007838">
    <property type="entry name" value="Cell_div_ZapA-like"/>
</dbReference>
<dbReference type="KEGG" id="tso:IZ6_06040"/>
<evidence type="ECO:0000313" key="10">
    <source>
        <dbReference type="EMBL" id="BCJ89869.1"/>
    </source>
</evidence>
<evidence type="ECO:0000256" key="7">
    <source>
        <dbReference type="ARBA" id="ARBA00024910"/>
    </source>
</evidence>
<evidence type="ECO:0000313" key="11">
    <source>
        <dbReference type="Proteomes" id="UP000515317"/>
    </source>
</evidence>
<gene>
    <name evidence="10" type="ORF">IZ6_06040</name>
</gene>